<comment type="subcellular location">
    <subcellularLocation>
        <location evidence="1">Nucleus</location>
    </subcellularLocation>
</comment>
<keyword evidence="7" id="KW-1185">Reference proteome</keyword>
<feature type="compositionally biased region" description="Low complexity" evidence="4">
    <location>
        <begin position="209"/>
        <end position="237"/>
    </location>
</feature>
<dbReference type="PANTHER" id="PTHR47866">
    <property type="entry name" value="HYDROXYPROLINE-RICH GLYCOPROTEIN FAMILY PROTEIN"/>
    <property type="match status" value="1"/>
</dbReference>
<evidence type="ECO:0000256" key="2">
    <source>
        <dbReference type="ARBA" id="ARBA00022884"/>
    </source>
</evidence>
<dbReference type="AlphaFoldDB" id="A0AA38YUS6"/>
<organism evidence="6 7">
    <name type="scientific">Vitis rotundifolia</name>
    <name type="common">Muscadine grape</name>
    <dbReference type="NCBI Taxonomy" id="103349"/>
    <lineage>
        <taxon>Eukaryota</taxon>
        <taxon>Viridiplantae</taxon>
        <taxon>Streptophyta</taxon>
        <taxon>Embryophyta</taxon>
        <taxon>Tracheophyta</taxon>
        <taxon>Spermatophyta</taxon>
        <taxon>Magnoliopsida</taxon>
        <taxon>eudicotyledons</taxon>
        <taxon>Gunneridae</taxon>
        <taxon>Pentapetalae</taxon>
        <taxon>rosids</taxon>
        <taxon>Vitales</taxon>
        <taxon>Vitaceae</taxon>
        <taxon>Viteae</taxon>
        <taxon>Vitis</taxon>
    </lineage>
</organism>
<dbReference type="FunFam" id="1.10.20.70:FF:000001">
    <property type="entry name" value="Cleavage stimulation factor subunit 2"/>
    <property type="match status" value="1"/>
</dbReference>
<keyword evidence="2" id="KW-0694">RNA-binding</keyword>
<feature type="compositionally biased region" description="Low complexity" evidence="4">
    <location>
        <begin position="379"/>
        <end position="390"/>
    </location>
</feature>
<dbReference type="GO" id="GO:0003723">
    <property type="term" value="F:RNA binding"/>
    <property type="evidence" value="ECO:0007669"/>
    <property type="project" value="UniProtKB-KW"/>
</dbReference>
<dbReference type="Proteomes" id="UP001168098">
    <property type="component" value="Unassembled WGS sequence"/>
</dbReference>
<dbReference type="GO" id="GO:0005634">
    <property type="term" value="C:nucleus"/>
    <property type="evidence" value="ECO:0007669"/>
    <property type="project" value="UniProtKB-SubCell"/>
</dbReference>
<sequence>MSRTIGRGRDRPRKRERLVAGKTPKRPKRSRERQNVRAGPVGTERAACNSACALLYVGKETSSNFILDKDARSSMEWTILGCILLIMRDKVIVPSTLVGEWAYKDILLKYHLETQVRSTELLCNFLTHHRPLALKKLRALSVARSFVDNVRQANWRRCCAVKIRRLSPNILTDEKPQQARQILTDNPQLTRFLFQAQIMLGMMGSPRETPTTQLPTLQHPQQAQTAQQPSAQAALPLSDEASLQEQTSGSQTQVPVMKQMEIQPAMQASASIPITNPQSQSMPLHPLQTVQQPKGHLNIQMAPSQILNTPPLPTSSASQPPLVRPQMPTASNQFQQPLQAPIIPHMPLQPPLPPHPRLPLPPTFQHQHPSQMASNMAFQQSGSQLHHSQSVFHSGSKPNAGVGPSFTQAQPQIPNQPPSQSFNQMGGSHLRTEFSNAAGSSMQVDRGSSSWMPPRHENTMGTQLPGPPPLVPGQMGSTNPSPRPQLLNPEMEKALLQQVMSLTPEQINRLPPEQRHQILQLQQMLRQ</sequence>
<feature type="region of interest" description="Disordered" evidence="4">
    <location>
        <begin position="1"/>
        <end position="40"/>
    </location>
</feature>
<dbReference type="InterPro" id="IPR038192">
    <property type="entry name" value="CSTF_C_sf"/>
</dbReference>
<evidence type="ECO:0000256" key="3">
    <source>
        <dbReference type="ARBA" id="ARBA00023242"/>
    </source>
</evidence>
<feature type="compositionally biased region" description="Polar residues" evidence="4">
    <location>
        <begin position="305"/>
        <end position="319"/>
    </location>
</feature>
<dbReference type="InterPro" id="IPR026896">
    <property type="entry name" value="CSTF_C"/>
</dbReference>
<name>A0AA38YUS6_VITRO</name>
<evidence type="ECO:0000259" key="5">
    <source>
        <dbReference type="Pfam" id="PF14304"/>
    </source>
</evidence>
<evidence type="ECO:0000313" key="7">
    <source>
        <dbReference type="Proteomes" id="UP001168098"/>
    </source>
</evidence>
<dbReference type="PANTHER" id="PTHR47866:SF2">
    <property type="entry name" value="HYDROXYPROLINE-RICH GLYCOPROTEIN FAMILY PROTEIN"/>
    <property type="match status" value="1"/>
</dbReference>
<comment type="caution">
    <text evidence="6">The sequence shown here is derived from an EMBL/GenBank/DDBJ whole genome shotgun (WGS) entry which is preliminary data.</text>
</comment>
<feature type="compositionally biased region" description="Low complexity" evidence="4">
    <location>
        <begin position="408"/>
        <end position="424"/>
    </location>
</feature>
<feature type="compositionally biased region" description="Polar residues" evidence="4">
    <location>
        <begin position="241"/>
        <end position="253"/>
    </location>
</feature>
<reference evidence="6 7" key="1">
    <citation type="journal article" date="2023" name="BMC Biotechnol.">
        <title>Vitis rotundifolia cv Carlos genome sequencing.</title>
        <authorList>
            <person name="Huff M."/>
            <person name="Hulse-Kemp A."/>
            <person name="Scheffler B."/>
            <person name="Youngblood R."/>
            <person name="Simpson S."/>
            <person name="Babiker E."/>
            <person name="Staton M."/>
        </authorList>
    </citation>
    <scope>NUCLEOTIDE SEQUENCE [LARGE SCALE GENOMIC DNA]</scope>
    <source>
        <tissue evidence="6">Leaf</tissue>
    </source>
</reference>
<proteinExistence type="predicted"/>
<evidence type="ECO:0000256" key="4">
    <source>
        <dbReference type="SAM" id="MobiDB-lite"/>
    </source>
</evidence>
<dbReference type="Gene3D" id="1.10.20.70">
    <property type="entry name" value="Transcription termination and cleavage factor, C-terminal domain"/>
    <property type="match status" value="1"/>
</dbReference>
<dbReference type="GO" id="GO:0031124">
    <property type="term" value="P:mRNA 3'-end processing"/>
    <property type="evidence" value="ECO:0007669"/>
    <property type="project" value="InterPro"/>
</dbReference>
<keyword evidence="3" id="KW-0539">Nucleus</keyword>
<feature type="compositionally biased region" description="Polar residues" evidence="4">
    <location>
        <begin position="364"/>
        <end position="378"/>
    </location>
</feature>
<accession>A0AA38YUS6</accession>
<evidence type="ECO:0000313" key="6">
    <source>
        <dbReference type="EMBL" id="KAJ9677014.1"/>
    </source>
</evidence>
<evidence type="ECO:0000256" key="1">
    <source>
        <dbReference type="ARBA" id="ARBA00004123"/>
    </source>
</evidence>
<feature type="region of interest" description="Disordered" evidence="4">
    <location>
        <begin position="204"/>
        <end position="253"/>
    </location>
</feature>
<feature type="domain" description="Transcription termination and cleavage factor C-terminal" evidence="5">
    <location>
        <begin position="493"/>
        <end position="527"/>
    </location>
</feature>
<protein>
    <recommendedName>
        <fullName evidence="5">Transcription termination and cleavage factor C-terminal domain-containing protein</fullName>
    </recommendedName>
</protein>
<gene>
    <name evidence="6" type="ORF">PVL29_022150</name>
</gene>
<feature type="region of interest" description="Disordered" evidence="4">
    <location>
        <begin position="352"/>
        <end position="427"/>
    </location>
</feature>
<dbReference type="Pfam" id="PF14304">
    <property type="entry name" value="CSTF_C"/>
    <property type="match status" value="1"/>
</dbReference>
<feature type="region of interest" description="Disordered" evidence="4">
    <location>
        <begin position="305"/>
        <end position="325"/>
    </location>
</feature>
<dbReference type="EMBL" id="JARBHA010000017">
    <property type="protein sequence ID" value="KAJ9677014.1"/>
    <property type="molecule type" value="Genomic_DNA"/>
</dbReference>
<feature type="compositionally biased region" description="Pro residues" evidence="4">
    <location>
        <begin position="352"/>
        <end position="362"/>
    </location>
</feature>